<gene>
    <name evidence="9" type="ORF">BDZ90DRAFT_232417</name>
</gene>
<evidence type="ECO:0000256" key="5">
    <source>
        <dbReference type="ARBA" id="ARBA00023136"/>
    </source>
</evidence>
<keyword evidence="2" id="KW-0813">Transport</keyword>
<dbReference type="RefSeq" id="XP_025362057.1">
    <property type="nucleotide sequence ID" value="XM_025506248.1"/>
</dbReference>
<feature type="compositionally biased region" description="Acidic residues" evidence="6">
    <location>
        <begin position="727"/>
        <end position="737"/>
    </location>
</feature>
<dbReference type="AlphaFoldDB" id="A0A316UWF3"/>
<evidence type="ECO:0000256" key="6">
    <source>
        <dbReference type="SAM" id="MobiDB-lite"/>
    </source>
</evidence>
<feature type="compositionally biased region" description="Acidic residues" evidence="6">
    <location>
        <begin position="417"/>
        <end position="430"/>
    </location>
</feature>
<evidence type="ECO:0000259" key="8">
    <source>
        <dbReference type="PROSITE" id="PS50850"/>
    </source>
</evidence>
<dbReference type="SUPFAM" id="SSF103473">
    <property type="entry name" value="MFS general substrate transporter"/>
    <property type="match status" value="1"/>
</dbReference>
<feature type="compositionally biased region" description="Polar residues" evidence="6">
    <location>
        <begin position="452"/>
        <end position="478"/>
    </location>
</feature>
<dbReference type="GO" id="GO:0022857">
    <property type="term" value="F:transmembrane transporter activity"/>
    <property type="evidence" value="ECO:0007669"/>
    <property type="project" value="InterPro"/>
</dbReference>
<keyword evidence="10" id="KW-1185">Reference proteome</keyword>
<protein>
    <submittedName>
        <fullName evidence="9">MFS general substrate transporter</fullName>
    </submittedName>
</protein>
<dbReference type="PANTHER" id="PTHR23511:SF5">
    <property type="entry name" value="MAJOR FACILITATOR-TYPE TRANSPORTER HXNZ-RELATED"/>
    <property type="match status" value="1"/>
</dbReference>
<organism evidence="9 10">
    <name type="scientific">Jaminaea rosea</name>
    <dbReference type="NCBI Taxonomy" id="1569628"/>
    <lineage>
        <taxon>Eukaryota</taxon>
        <taxon>Fungi</taxon>
        <taxon>Dikarya</taxon>
        <taxon>Basidiomycota</taxon>
        <taxon>Ustilaginomycotina</taxon>
        <taxon>Exobasidiomycetes</taxon>
        <taxon>Microstromatales</taxon>
        <taxon>Microstromatales incertae sedis</taxon>
        <taxon>Jaminaea</taxon>
    </lineage>
</organism>
<accession>A0A316UWF3</accession>
<feature type="transmembrane region" description="Helical" evidence="7">
    <location>
        <begin position="590"/>
        <end position="609"/>
    </location>
</feature>
<name>A0A316UWF3_9BASI</name>
<dbReference type="InterPro" id="IPR036259">
    <property type="entry name" value="MFS_trans_sf"/>
</dbReference>
<proteinExistence type="predicted"/>
<evidence type="ECO:0000313" key="10">
    <source>
        <dbReference type="Proteomes" id="UP000245884"/>
    </source>
</evidence>
<feature type="transmembrane region" description="Helical" evidence="7">
    <location>
        <begin position="560"/>
        <end position="578"/>
    </location>
</feature>
<feature type="transmembrane region" description="Helical" evidence="7">
    <location>
        <begin position="162"/>
        <end position="186"/>
    </location>
</feature>
<dbReference type="OrthoDB" id="4139357at2759"/>
<feature type="transmembrane region" description="Helical" evidence="7">
    <location>
        <begin position="241"/>
        <end position="265"/>
    </location>
</feature>
<dbReference type="InterPro" id="IPR020846">
    <property type="entry name" value="MFS_dom"/>
</dbReference>
<dbReference type="PANTHER" id="PTHR23511">
    <property type="entry name" value="SYNAPTIC VESICLE GLYCOPROTEIN 2"/>
    <property type="match status" value="1"/>
</dbReference>
<keyword evidence="5 7" id="KW-0472">Membrane</keyword>
<dbReference type="Pfam" id="PF07690">
    <property type="entry name" value="MFS_1"/>
    <property type="match status" value="1"/>
</dbReference>
<evidence type="ECO:0000313" key="9">
    <source>
        <dbReference type="EMBL" id="PWN27445.1"/>
    </source>
</evidence>
<feature type="transmembrane region" description="Helical" evidence="7">
    <location>
        <begin position="503"/>
        <end position="523"/>
    </location>
</feature>
<evidence type="ECO:0000256" key="3">
    <source>
        <dbReference type="ARBA" id="ARBA00022692"/>
    </source>
</evidence>
<evidence type="ECO:0000256" key="1">
    <source>
        <dbReference type="ARBA" id="ARBA00004141"/>
    </source>
</evidence>
<sequence length="737" mass="77348">MSGNSGAEEADYLSAGPWGEGSQLLGQSQPSPRPPLSSRSRNEESGEAAVSRALSFIEPGQRHGEGVPDSQRLRAPGLLDPASRSRSLYLPRQGTQRTSSSSLLDTLPRPKPMRSASTAGAPTVAPADEVDEEGMQAWRAKAHGDTPLDRTIDAIGMGRYQWALLVLTGCGWAADNMWLQGVAIILPRVQVNYAISDAYIGLLSSSTFTGMTFGALAWGAYSDTYGRRGAFNGTLTLVAAFGTLAAFAPGFVTLCACLFGLGLGLGGSMPTDGTVFLENLPVRKQYLLTALSVFFSAGSVFSALIAILVLPSTPTSNSETWRYFLGFLAVLTAFFVVLRLVFFPLLESPRFLVSSGRREEAREALRKIAEYNARPLPVELGDVSDRRASRVGKGRTGGSEGPDGGGQRGSMLRHEVDVDEAEQDSEDDDEGHAHGDPSSGGLQRSGGYRPLPSTSGTAQGASDTPREASSPSASDSTWRDTLTTLREKYRTLLYDPYWRRTTLLVWAIWITVNLGFTMFNVFLPKLLAERVTPATRSSSASASVRAKTAGDSEHNALLSYLLYSLLSLPGPLLSSYLVQLPPPIFGRRGTLALSLLATGACIATFFFLSSSSGASGVTATLATMSVSLAASTAYAALYGYTPEVFSPPGLRGTAAGTASALGRLAGIVAPLLAGTLLAGTGSEAGGGGGGHGMLGFVCTTLFLLAAGCSAALPIETWTDPRAGDEGSAGEDGEEDPS</sequence>
<evidence type="ECO:0000256" key="7">
    <source>
        <dbReference type="SAM" id="Phobius"/>
    </source>
</evidence>
<feature type="transmembrane region" description="Helical" evidence="7">
    <location>
        <begin position="621"/>
        <end position="640"/>
    </location>
</feature>
<dbReference type="InterPro" id="IPR011701">
    <property type="entry name" value="MFS"/>
</dbReference>
<evidence type="ECO:0000256" key="2">
    <source>
        <dbReference type="ARBA" id="ARBA00022448"/>
    </source>
</evidence>
<dbReference type="Proteomes" id="UP000245884">
    <property type="component" value="Unassembled WGS sequence"/>
</dbReference>
<dbReference type="EMBL" id="KZ819668">
    <property type="protein sequence ID" value="PWN27445.1"/>
    <property type="molecule type" value="Genomic_DNA"/>
</dbReference>
<feature type="region of interest" description="Disordered" evidence="6">
    <location>
        <begin position="1"/>
        <end position="128"/>
    </location>
</feature>
<feature type="compositionally biased region" description="Low complexity" evidence="6">
    <location>
        <begin position="20"/>
        <end position="30"/>
    </location>
</feature>
<dbReference type="GO" id="GO:0016020">
    <property type="term" value="C:membrane"/>
    <property type="evidence" value="ECO:0007669"/>
    <property type="project" value="UniProtKB-SubCell"/>
</dbReference>
<feature type="region of interest" description="Disordered" evidence="6">
    <location>
        <begin position="382"/>
        <end position="478"/>
    </location>
</feature>
<feature type="compositionally biased region" description="Polar residues" evidence="6">
    <location>
        <begin position="93"/>
        <end position="104"/>
    </location>
</feature>
<feature type="transmembrane region" description="Helical" evidence="7">
    <location>
        <begin position="286"/>
        <end position="309"/>
    </location>
</feature>
<dbReference type="GeneID" id="37028071"/>
<feature type="compositionally biased region" description="Gly residues" evidence="6">
    <location>
        <begin position="394"/>
        <end position="408"/>
    </location>
</feature>
<dbReference type="PROSITE" id="PS50850">
    <property type="entry name" value="MFS"/>
    <property type="match status" value="1"/>
</dbReference>
<feature type="region of interest" description="Disordered" evidence="6">
    <location>
        <begin position="717"/>
        <end position="737"/>
    </location>
</feature>
<reference evidence="9 10" key="1">
    <citation type="journal article" date="2018" name="Mol. Biol. Evol.">
        <title>Broad Genomic Sampling Reveals a Smut Pathogenic Ancestry of the Fungal Clade Ustilaginomycotina.</title>
        <authorList>
            <person name="Kijpornyongpan T."/>
            <person name="Mondo S.J."/>
            <person name="Barry K."/>
            <person name="Sandor L."/>
            <person name="Lee J."/>
            <person name="Lipzen A."/>
            <person name="Pangilinan J."/>
            <person name="LaButti K."/>
            <person name="Hainaut M."/>
            <person name="Henrissat B."/>
            <person name="Grigoriev I.V."/>
            <person name="Spatafora J.W."/>
            <person name="Aime M.C."/>
        </authorList>
    </citation>
    <scope>NUCLEOTIDE SEQUENCE [LARGE SCALE GENOMIC DNA]</scope>
    <source>
        <strain evidence="9 10">MCA 5214</strain>
    </source>
</reference>
<evidence type="ECO:0000256" key="4">
    <source>
        <dbReference type="ARBA" id="ARBA00022989"/>
    </source>
</evidence>
<keyword evidence="4 7" id="KW-1133">Transmembrane helix</keyword>
<feature type="transmembrane region" description="Helical" evidence="7">
    <location>
        <begin position="321"/>
        <end position="342"/>
    </location>
</feature>
<feature type="domain" description="Major facilitator superfamily (MFS) profile" evidence="8">
    <location>
        <begin position="164"/>
        <end position="717"/>
    </location>
</feature>
<feature type="transmembrane region" description="Helical" evidence="7">
    <location>
        <begin position="661"/>
        <end position="681"/>
    </location>
</feature>
<comment type="subcellular location">
    <subcellularLocation>
        <location evidence="1">Membrane</location>
        <topology evidence="1">Multi-pass membrane protein</topology>
    </subcellularLocation>
</comment>
<dbReference type="Gene3D" id="1.20.1250.20">
    <property type="entry name" value="MFS general substrate transporter like domains"/>
    <property type="match status" value="1"/>
</dbReference>
<feature type="transmembrane region" description="Helical" evidence="7">
    <location>
        <begin position="198"/>
        <end position="221"/>
    </location>
</feature>
<keyword evidence="3 7" id="KW-0812">Transmembrane</keyword>
<feature type="transmembrane region" description="Helical" evidence="7">
    <location>
        <begin position="693"/>
        <end position="712"/>
    </location>
</feature>